<keyword evidence="1" id="KW-1133">Transmembrane helix</keyword>
<organism evidence="2">
    <name type="scientific">Desulfofervidus auxilii</name>
    <dbReference type="NCBI Taxonomy" id="1621989"/>
    <lineage>
        <taxon>Bacteria</taxon>
        <taxon>Pseudomonadati</taxon>
        <taxon>Thermodesulfobacteriota</taxon>
        <taxon>Candidatus Desulfofervidia</taxon>
        <taxon>Candidatus Desulfofervidales</taxon>
        <taxon>Candidatus Desulfofervidaceae</taxon>
        <taxon>Candidatus Desulfofervidus</taxon>
    </lineage>
</organism>
<protein>
    <submittedName>
        <fullName evidence="2">Uncharacterized protein</fullName>
    </submittedName>
</protein>
<dbReference type="AlphaFoldDB" id="A0A7C0Y194"/>
<proteinExistence type="predicted"/>
<dbReference type="Proteomes" id="UP000886289">
    <property type="component" value="Unassembled WGS sequence"/>
</dbReference>
<comment type="caution">
    <text evidence="2">The sequence shown here is derived from an EMBL/GenBank/DDBJ whole genome shotgun (WGS) entry which is preliminary data.</text>
</comment>
<sequence length="178" mass="20333">MEKETERFLQAEETAAKLVETLKQLHTEATSYQTATKELDVVRQRLLKLIESTEKIATNSHEVIEILKKIGGPEILDRLLKIEKISTENFDNQLKSLDALKKLISEKFNNQLDSLNELKKLINEKFDNQSKFLDELKKLINEKFNNQSDSLVGLKKLIIVTLTSSITAIIIGIIALLR</sequence>
<keyword evidence="1" id="KW-0472">Membrane</keyword>
<dbReference type="EMBL" id="DRBS01000017">
    <property type="protein sequence ID" value="HDD43307.1"/>
    <property type="molecule type" value="Genomic_DNA"/>
</dbReference>
<gene>
    <name evidence="2" type="ORF">ENG63_00395</name>
</gene>
<evidence type="ECO:0000256" key="1">
    <source>
        <dbReference type="SAM" id="Phobius"/>
    </source>
</evidence>
<feature type="transmembrane region" description="Helical" evidence="1">
    <location>
        <begin position="157"/>
        <end position="177"/>
    </location>
</feature>
<accession>A0A7C0Y194</accession>
<evidence type="ECO:0000313" key="2">
    <source>
        <dbReference type="EMBL" id="HDD43307.1"/>
    </source>
</evidence>
<reference evidence="2" key="1">
    <citation type="journal article" date="2020" name="mSystems">
        <title>Genome- and Community-Level Interaction Insights into Carbon Utilization and Element Cycling Functions of Hydrothermarchaeota in Hydrothermal Sediment.</title>
        <authorList>
            <person name="Zhou Z."/>
            <person name="Liu Y."/>
            <person name="Xu W."/>
            <person name="Pan J."/>
            <person name="Luo Z.H."/>
            <person name="Li M."/>
        </authorList>
    </citation>
    <scope>NUCLEOTIDE SEQUENCE [LARGE SCALE GENOMIC DNA]</scope>
    <source>
        <strain evidence="2">HyVt-233</strain>
    </source>
</reference>
<name>A0A7C0Y194_DESA2</name>
<keyword evidence="1" id="KW-0812">Transmembrane</keyword>